<feature type="compositionally biased region" description="Polar residues" evidence="1">
    <location>
        <begin position="68"/>
        <end position="78"/>
    </location>
</feature>
<dbReference type="EMBL" id="BQNB010015239">
    <property type="protein sequence ID" value="GJT37626.1"/>
    <property type="molecule type" value="Genomic_DNA"/>
</dbReference>
<reference evidence="3" key="1">
    <citation type="journal article" date="2022" name="Int. J. Mol. Sci.">
        <title>Draft Genome of Tanacetum Coccineum: Genomic Comparison of Closely Related Tanacetum-Family Plants.</title>
        <authorList>
            <person name="Yamashiro T."/>
            <person name="Shiraishi A."/>
            <person name="Nakayama K."/>
            <person name="Satake H."/>
        </authorList>
    </citation>
    <scope>NUCLEOTIDE SEQUENCE</scope>
</reference>
<keyword evidence="4" id="KW-1185">Reference proteome</keyword>
<feature type="domain" description="Retrovirus-related Pol polyprotein from transposon TNT 1-94-like beta-barrel" evidence="2">
    <location>
        <begin position="148"/>
        <end position="206"/>
    </location>
</feature>
<feature type="region of interest" description="Disordered" evidence="1">
    <location>
        <begin position="65"/>
        <end position="85"/>
    </location>
</feature>
<evidence type="ECO:0000259" key="2">
    <source>
        <dbReference type="Pfam" id="PF22936"/>
    </source>
</evidence>
<comment type="caution">
    <text evidence="3">The sequence shown here is derived from an EMBL/GenBank/DDBJ whole genome shotgun (WGS) entry which is preliminary data.</text>
</comment>
<reference evidence="3" key="2">
    <citation type="submission" date="2022-01" db="EMBL/GenBank/DDBJ databases">
        <authorList>
            <person name="Yamashiro T."/>
            <person name="Shiraishi A."/>
            <person name="Satake H."/>
            <person name="Nakayama K."/>
        </authorList>
    </citation>
    <scope>NUCLEOTIDE SEQUENCE</scope>
</reference>
<dbReference type="Proteomes" id="UP001151760">
    <property type="component" value="Unassembled WGS sequence"/>
</dbReference>
<evidence type="ECO:0000313" key="3">
    <source>
        <dbReference type="EMBL" id="GJT37626.1"/>
    </source>
</evidence>
<gene>
    <name evidence="3" type="ORF">Tco_0937491</name>
</gene>
<evidence type="ECO:0000313" key="4">
    <source>
        <dbReference type="Proteomes" id="UP001151760"/>
    </source>
</evidence>
<dbReference type="Pfam" id="PF22936">
    <property type="entry name" value="Pol_BBD"/>
    <property type="match status" value="1"/>
</dbReference>
<organism evidence="3 4">
    <name type="scientific">Tanacetum coccineum</name>
    <dbReference type="NCBI Taxonomy" id="301880"/>
    <lineage>
        <taxon>Eukaryota</taxon>
        <taxon>Viridiplantae</taxon>
        <taxon>Streptophyta</taxon>
        <taxon>Embryophyta</taxon>
        <taxon>Tracheophyta</taxon>
        <taxon>Spermatophyta</taxon>
        <taxon>Magnoliopsida</taxon>
        <taxon>eudicotyledons</taxon>
        <taxon>Gunneridae</taxon>
        <taxon>Pentapetalae</taxon>
        <taxon>asterids</taxon>
        <taxon>campanulids</taxon>
        <taxon>Asterales</taxon>
        <taxon>Asteraceae</taxon>
        <taxon>Asteroideae</taxon>
        <taxon>Anthemideae</taxon>
        <taxon>Anthemidinae</taxon>
        <taxon>Tanacetum</taxon>
    </lineage>
</organism>
<accession>A0ABQ5DEE2</accession>
<sequence length="240" mass="27359">MHSGKKLYEHIDEFYKLFGDLVNIDVDIDGKDQEFMLLTSLPYSNDNFVETLLYGRELRTFKDGEVRSSGNQGCGSSRSKSKAKGTYNPKCYICHSKDHLKKDYPKRNKKKSTRFFKQNVGHGSGMHTEGYENGDMLMEVIKEMFLEWIMDSSGSYHMTPRRHFLFDFKEFNGGMIFLGDNRACTIRGIGKGYTVKLQNGRVKVINVLPGTIKENCVYSLDGWAELGEANVAIQENESLA</sequence>
<dbReference type="InterPro" id="IPR054722">
    <property type="entry name" value="PolX-like_BBD"/>
</dbReference>
<evidence type="ECO:0000256" key="1">
    <source>
        <dbReference type="SAM" id="MobiDB-lite"/>
    </source>
</evidence>
<proteinExistence type="predicted"/>
<name>A0ABQ5DEE2_9ASTR</name>
<protein>
    <recommendedName>
        <fullName evidence="2">Retrovirus-related Pol polyprotein from transposon TNT 1-94-like beta-barrel domain-containing protein</fullName>
    </recommendedName>
</protein>